<keyword evidence="1" id="KW-0472">Membrane</keyword>
<keyword evidence="3" id="KW-1185">Reference proteome</keyword>
<dbReference type="EMBL" id="SEWF01000015">
    <property type="protein sequence ID" value="RYU95422.1"/>
    <property type="molecule type" value="Genomic_DNA"/>
</dbReference>
<dbReference type="RefSeq" id="WP_130021255.1">
    <property type="nucleotide sequence ID" value="NZ_SEWF01000015.1"/>
</dbReference>
<keyword evidence="1" id="KW-1133">Transmembrane helix</keyword>
<protein>
    <submittedName>
        <fullName evidence="2">CcoQ/FixQ family Cbb3-type cytochrome c oxidase assembly chaperone</fullName>
    </submittedName>
</protein>
<feature type="transmembrane region" description="Helical" evidence="1">
    <location>
        <begin position="12"/>
        <end position="35"/>
    </location>
</feature>
<dbReference type="AlphaFoldDB" id="A0A4Q5LZX9"/>
<comment type="caution">
    <text evidence="2">The sequence shown here is derived from an EMBL/GenBank/DDBJ whole genome shotgun (WGS) entry which is preliminary data.</text>
</comment>
<sequence length="59" mass="7204">MFKHYFEQIDGVSIYPIFSLLVFFFFFLGLGWHVFRFDKKKQQYIENLPLDEKELSGLH</sequence>
<accession>A0A4Q5LZX9</accession>
<proteinExistence type="predicted"/>
<organism evidence="2 3">
    <name type="scientific">Emticicia agri</name>
    <dbReference type="NCBI Taxonomy" id="2492393"/>
    <lineage>
        <taxon>Bacteria</taxon>
        <taxon>Pseudomonadati</taxon>
        <taxon>Bacteroidota</taxon>
        <taxon>Cytophagia</taxon>
        <taxon>Cytophagales</taxon>
        <taxon>Leadbetterellaceae</taxon>
        <taxon>Emticicia</taxon>
    </lineage>
</organism>
<evidence type="ECO:0000313" key="2">
    <source>
        <dbReference type="EMBL" id="RYU95422.1"/>
    </source>
</evidence>
<dbReference type="Proteomes" id="UP000293162">
    <property type="component" value="Unassembled WGS sequence"/>
</dbReference>
<keyword evidence="1" id="KW-0812">Transmembrane</keyword>
<gene>
    <name evidence="2" type="ORF">EWM59_12190</name>
</gene>
<name>A0A4Q5LZX9_9BACT</name>
<evidence type="ECO:0000256" key="1">
    <source>
        <dbReference type="SAM" id="Phobius"/>
    </source>
</evidence>
<evidence type="ECO:0000313" key="3">
    <source>
        <dbReference type="Proteomes" id="UP000293162"/>
    </source>
</evidence>
<reference evidence="2 3" key="1">
    <citation type="submission" date="2019-02" db="EMBL/GenBank/DDBJ databases">
        <title>Bacterial novel species Emticicia sp. 17J42-9 isolated from soil.</title>
        <authorList>
            <person name="Jung H.-Y."/>
        </authorList>
    </citation>
    <scope>NUCLEOTIDE SEQUENCE [LARGE SCALE GENOMIC DNA]</scope>
    <source>
        <strain evidence="2 3">17J42-9</strain>
    </source>
</reference>